<sequence>MTNHSRVSLSASAVALLLVAAAPHAMASGFQLREQGASGQGLSYAGVSAGSTDIGGMFYNPAVLTRFEGNQVQLGFTNILPSTKFSNGAASRAGIPAASPFSAISGPAATGNAALSAVTPNVYAMWSLGPNLKAGFSVNVPYGLTTQYDDNWIGRYHALRSHLETLDITPTVAYRFNDMWSGGVSFVARRAKAELSQAVDFGYEAYMGVAQLAPAGITNTNPLTGGPVVYPGAADGKVSVTGDSWAYGFKAGLLFEPTKTLSVGLGYQSAITEKIKGDATFAIPSTVPMGLAALYQINPGAAKKPYLDGLAAAFAAGTANGPVTAELNLPAVITLGLNVQVSPTVTLSAEVERTQWSKFQELRLKFSNPATQADNITPENWKDSTFASVGATLRPGDGWTWRVGLAMDTAPVDDTYRTPRIPDADRTWISAGTGYQFSKAFTLDFGYTHIIAKDSTVNLKGGTNPLSSDYIKGNLSGTFKNAIDIWALQARWSF</sequence>
<accession>A0AA48K981</accession>
<feature type="chain" id="PRO_5041435639" evidence="8">
    <location>
        <begin position="28"/>
        <end position="494"/>
    </location>
</feature>
<dbReference type="PANTHER" id="PTHR35093:SF3">
    <property type="entry name" value="LONG-CHAIN FATTY ACID TRANSPORT PROTEIN"/>
    <property type="match status" value="1"/>
</dbReference>
<dbReference type="InterPro" id="IPR005017">
    <property type="entry name" value="OMPP1/FadL/TodX"/>
</dbReference>
<dbReference type="Proteomes" id="UP001238179">
    <property type="component" value="Chromosome"/>
</dbReference>
<keyword evidence="4" id="KW-0812">Transmembrane</keyword>
<proteinExistence type="inferred from homology"/>
<gene>
    <name evidence="9" type="primary">ompP1_2</name>
    <name evidence="9" type="ORF">METEAL_12260</name>
</gene>
<keyword evidence="10" id="KW-1185">Reference proteome</keyword>
<evidence type="ECO:0000313" key="10">
    <source>
        <dbReference type="Proteomes" id="UP001238179"/>
    </source>
</evidence>
<dbReference type="GO" id="GO:0009279">
    <property type="term" value="C:cell outer membrane"/>
    <property type="evidence" value="ECO:0007669"/>
    <property type="project" value="UniProtKB-SubCell"/>
</dbReference>
<evidence type="ECO:0000256" key="2">
    <source>
        <dbReference type="ARBA" id="ARBA00008163"/>
    </source>
</evidence>
<evidence type="ECO:0000256" key="6">
    <source>
        <dbReference type="ARBA" id="ARBA00023136"/>
    </source>
</evidence>
<dbReference type="RefSeq" id="WP_316414956.1">
    <property type="nucleotide sequence ID" value="NZ_AP027080.1"/>
</dbReference>
<keyword evidence="6" id="KW-0472">Membrane</keyword>
<reference evidence="10" key="1">
    <citation type="journal article" date="2023" name="Int. J. Syst. Evol. Microbiol.">
        <title>Mesoterricola silvestris gen. nov., sp. nov., Mesoterricola sediminis sp. nov., Geothrix oryzae sp. nov., Geothrix edaphica sp. nov., Geothrix rubra sp. nov., and Geothrix limicola sp. nov., six novel members of Acidobacteriota isolated from soils.</title>
        <authorList>
            <person name="Itoh H."/>
            <person name="Sugisawa Y."/>
            <person name="Mise K."/>
            <person name="Xu Z."/>
            <person name="Kuniyasu M."/>
            <person name="Ushijima N."/>
            <person name="Kawano K."/>
            <person name="Kobayashi E."/>
            <person name="Shiratori Y."/>
            <person name="Masuda Y."/>
            <person name="Senoo K."/>
        </authorList>
    </citation>
    <scope>NUCLEOTIDE SEQUENCE [LARGE SCALE GENOMIC DNA]</scope>
    <source>
        <strain evidence="10">W79</strain>
    </source>
</reference>
<keyword evidence="3" id="KW-1134">Transmembrane beta strand</keyword>
<evidence type="ECO:0000256" key="8">
    <source>
        <dbReference type="SAM" id="SignalP"/>
    </source>
</evidence>
<keyword evidence="5 8" id="KW-0732">Signal</keyword>
<evidence type="ECO:0000256" key="5">
    <source>
        <dbReference type="ARBA" id="ARBA00022729"/>
    </source>
</evidence>
<protein>
    <submittedName>
        <fullName evidence="9">Membrane protein</fullName>
    </submittedName>
</protein>
<dbReference type="GO" id="GO:0015483">
    <property type="term" value="F:long-chain fatty acid transporting porin activity"/>
    <property type="evidence" value="ECO:0007669"/>
    <property type="project" value="TreeGrafter"/>
</dbReference>
<evidence type="ECO:0000256" key="7">
    <source>
        <dbReference type="ARBA" id="ARBA00023237"/>
    </source>
</evidence>
<dbReference type="Gene3D" id="2.40.160.60">
    <property type="entry name" value="Outer membrane protein transport protein (OMPP1/FadL/TodX)"/>
    <property type="match status" value="1"/>
</dbReference>
<dbReference type="KEGG" id="msil:METEAL_12260"/>
<comment type="subcellular location">
    <subcellularLocation>
        <location evidence="1">Cell outer membrane</location>
        <topology evidence="1">Multi-pass membrane protein</topology>
    </subcellularLocation>
</comment>
<dbReference type="Pfam" id="PF03349">
    <property type="entry name" value="Toluene_X"/>
    <property type="match status" value="1"/>
</dbReference>
<dbReference type="AlphaFoldDB" id="A0AA48K981"/>
<name>A0AA48K981_9BACT</name>
<evidence type="ECO:0000256" key="4">
    <source>
        <dbReference type="ARBA" id="ARBA00022692"/>
    </source>
</evidence>
<dbReference type="EMBL" id="AP027080">
    <property type="protein sequence ID" value="BDU72052.1"/>
    <property type="molecule type" value="Genomic_DNA"/>
</dbReference>
<dbReference type="PANTHER" id="PTHR35093">
    <property type="entry name" value="OUTER MEMBRANE PROTEIN NMB0088-RELATED"/>
    <property type="match status" value="1"/>
</dbReference>
<comment type="similarity">
    <text evidence="2">Belongs to the OmpP1/FadL family.</text>
</comment>
<evidence type="ECO:0000256" key="1">
    <source>
        <dbReference type="ARBA" id="ARBA00004571"/>
    </source>
</evidence>
<organism evidence="9 10">
    <name type="scientific">Mesoterricola silvestris</name>
    <dbReference type="NCBI Taxonomy" id="2927979"/>
    <lineage>
        <taxon>Bacteria</taxon>
        <taxon>Pseudomonadati</taxon>
        <taxon>Acidobacteriota</taxon>
        <taxon>Holophagae</taxon>
        <taxon>Holophagales</taxon>
        <taxon>Holophagaceae</taxon>
        <taxon>Mesoterricola</taxon>
    </lineage>
</organism>
<keyword evidence="7" id="KW-0998">Cell outer membrane</keyword>
<feature type="signal peptide" evidence="8">
    <location>
        <begin position="1"/>
        <end position="27"/>
    </location>
</feature>
<dbReference type="SUPFAM" id="SSF56935">
    <property type="entry name" value="Porins"/>
    <property type="match status" value="1"/>
</dbReference>
<evidence type="ECO:0000313" key="9">
    <source>
        <dbReference type="EMBL" id="BDU72052.1"/>
    </source>
</evidence>
<evidence type="ECO:0000256" key="3">
    <source>
        <dbReference type="ARBA" id="ARBA00022452"/>
    </source>
</evidence>